<dbReference type="Gene3D" id="3.90.1530.10">
    <property type="entry name" value="Conserved hypothetical protein from pyrococcus furiosus pfu- 392566-001, ParB domain"/>
    <property type="match status" value="1"/>
</dbReference>
<proteinExistence type="predicted"/>
<dbReference type="CDD" id="cd16387">
    <property type="entry name" value="ParB_N_Srx"/>
    <property type="match status" value="1"/>
</dbReference>
<dbReference type="SUPFAM" id="SSF110849">
    <property type="entry name" value="ParB/Sulfiredoxin"/>
    <property type="match status" value="1"/>
</dbReference>
<evidence type="ECO:0000259" key="2">
    <source>
        <dbReference type="Pfam" id="PF02195"/>
    </source>
</evidence>
<dbReference type="OrthoDB" id="189843at2"/>
<gene>
    <name evidence="3" type="ORF">E8K88_16490</name>
</gene>
<dbReference type="Proteomes" id="UP000306236">
    <property type="component" value="Unassembled WGS sequence"/>
</dbReference>
<dbReference type="InterPro" id="IPR003115">
    <property type="entry name" value="ParB_N"/>
</dbReference>
<feature type="domain" description="ParB-like N-terminal" evidence="2">
    <location>
        <begin position="3"/>
        <end position="89"/>
    </location>
</feature>
<dbReference type="Pfam" id="PF02195">
    <property type="entry name" value="ParB_N"/>
    <property type="match status" value="1"/>
</dbReference>
<evidence type="ECO:0000256" key="1">
    <source>
        <dbReference type="SAM" id="Coils"/>
    </source>
</evidence>
<dbReference type="AlphaFoldDB" id="A0A4V3YWE0"/>
<evidence type="ECO:0000313" key="3">
    <source>
        <dbReference type="EMBL" id="THJ30962.1"/>
    </source>
</evidence>
<evidence type="ECO:0000313" key="4">
    <source>
        <dbReference type="Proteomes" id="UP000306236"/>
    </source>
</evidence>
<dbReference type="EMBL" id="SSWX01000030">
    <property type="protein sequence ID" value="THJ30962.1"/>
    <property type="molecule type" value="Genomic_DNA"/>
</dbReference>
<dbReference type="InterPro" id="IPR036086">
    <property type="entry name" value="ParB/Sulfiredoxin_sf"/>
</dbReference>
<keyword evidence="1" id="KW-0175">Coiled coil</keyword>
<keyword evidence="4" id="KW-1185">Reference proteome</keyword>
<sequence length="304" mass="33540">MLELDKIRFDGTTQSRVQLNEDTVAEYAEAMREGVAFPAITVFFDGSDYWLADGFHRYHAARHAGLAQILEHVIPGTKREAILHSLGANANHGLRRTNADKRKAVETLLADAEWATWSNVQVAKACGVSEFLVRSIRDSIFDKNEDRPIDRTVTRNGTTYTQNTANIGKKPEAQVNAAASPALVAPSAPEPIEQTSASDAVQEDVDEYAPDAEELALLEAEHKADLRRMELLLDSDEPLAAVTEENKKLTAQLAALQLRLNSLLNEKSAAIDHAEKAQRKADRLAKELEKLKTWISENNMGAMA</sequence>
<name>A0A4V3YWE0_9BURK</name>
<organism evidence="3 4">
    <name type="scientific">Lampropedia aestuarii</name>
    <dbReference type="NCBI Taxonomy" id="2562762"/>
    <lineage>
        <taxon>Bacteria</taxon>
        <taxon>Pseudomonadati</taxon>
        <taxon>Pseudomonadota</taxon>
        <taxon>Betaproteobacteria</taxon>
        <taxon>Burkholderiales</taxon>
        <taxon>Comamonadaceae</taxon>
        <taxon>Lampropedia</taxon>
    </lineage>
</organism>
<reference evidence="3 4" key="1">
    <citation type="submission" date="2019-04" db="EMBL/GenBank/DDBJ databases">
        <title>Lampropedia sp YIM MLB12 draf genome.</title>
        <authorList>
            <person name="Wang Y.-X."/>
        </authorList>
    </citation>
    <scope>NUCLEOTIDE SEQUENCE [LARGE SCALE GENOMIC DNA]</scope>
    <source>
        <strain evidence="3 4">YIM MLB12</strain>
    </source>
</reference>
<comment type="caution">
    <text evidence="3">The sequence shown here is derived from an EMBL/GenBank/DDBJ whole genome shotgun (WGS) entry which is preliminary data.</text>
</comment>
<feature type="coiled-coil region" evidence="1">
    <location>
        <begin position="239"/>
        <end position="294"/>
    </location>
</feature>
<protein>
    <recommendedName>
        <fullName evidence="2">ParB-like N-terminal domain-containing protein</fullName>
    </recommendedName>
</protein>
<accession>A0A4V3YWE0</accession>
<dbReference type="RefSeq" id="WP_136407774.1">
    <property type="nucleotide sequence ID" value="NZ_SSWX01000030.1"/>
</dbReference>